<dbReference type="GO" id="GO:0005634">
    <property type="term" value="C:nucleus"/>
    <property type="evidence" value="ECO:0007669"/>
    <property type="project" value="UniProtKB-SubCell"/>
</dbReference>
<evidence type="ECO:0000256" key="13">
    <source>
        <dbReference type="SAM" id="MobiDB-lite"/>
    </source>
</evidence>
<sequence>MSTRQGSSPNPALRTSLPTAFASVVEESSYAHPTQEEQDKYLQARPGATARHLGIALQHAQQIQAQKDAEGMILDQDVQLFKTALQLFRPGDYDNMIMERNYEDLCGYGLCPRKNRKQVGATGSTFHFKYGAKGSGPGGRGRAVDIVPRENLEKWCSDECAERALFIRVQLSEQPVWERRADETEDIRIELLEESRERRQRQKQKQKQKQQLEAGSSKSASAVPQSSESDITAGLRDLKIQEAGRSQELALERGDTGLSLRKGRVDVQLKEKEPSSQSAPTAPQLGPGDEMGGSIEGYIPQEQLEESSNTLKDRDILDQL</sequence>
<dbReference type="EMBL" id="JAPZBU010000004">
    <property type="protein sequence ID" value="KAJ5408046.1"/>
    <property type="molecule type" value="Genomic_DNA"/>
</dbReference>
<dbReference type="GO" id="GO:0043175">
    <property type="term" value="F:RNA polymerase core enzyme binding"/>
    <property type="evidence" value="ECO:0007669"/>
    <property type="project" value="UniProtKB-UniRule"/>
</dbReference>
<protein>
    <recommendedName>
        <fullName evidence="12">RNA polymerase II subunit B1 CTD phosphatase RPAP2 homolog</fullName>
        <ecNumber evidence="12">3.1.3.16</ecNumber>
    </recommendedName>
</protein>
<comment type="catalytic activity">
    <reaction evidence="9 12">
        <text>O-phospho-L-seryl-[protein] + H2O = L-seryl-[protein] + phosphate</text>
        <dbReference type="Rhea" id="RHEA:20629"/>
        <dbReference type="Rhea" id="RHEA-COMP:9863"/>
        <dbReference type="Rhea" id="RHEA-COMP:11604"/>
        <dbReference type="ChEBI" id="CHEBI:15377"/>
        <dbReference type="ChEBI" id="CHEBI:29999"/>
        <dbReference type="ChEBI" id="CHEBI:43474"/>
        <dbReference type="ChEBI" id="CHEBI:83421"/>
        <dbReference type="EC" id="3.1.3.16"/>
    </reaction>
</comment>
<dbReference type="Gene3D" id="1.25.40.820">
    <property type="match status" value="1"/>
</dbReference>
<evidence type="ECO:0000256" key="1">
    <source>
        <dbReference type="ARBA" id="ARBA00004123"/>
    </source>
</evidence>
<accession>A0A9X0BCW7</accession>
<feature type="compositionally biased region" description="Basic and acidic residues" evidence="13">
    <location>
        <begin position="263"/>
        <end position="274"/>
    </location>
</feature>
<dbReference type="Proteomes" id="UP001147747">
    <property type="component" value="Unassembled WGS sequence"/>
</dbReference>
<dbReference type="InterPro" id="IPR038534">
    <property type="entry name" value="Rtr1/RPAP2_sf"/>
</dbReference>
<comment type="subcellular location">
    <subcellularLocation>
        <location evidence="1 12">Nucleus</location>
    </subcellularLocation>
</comment>
<evidence type="ECO:0000256" key="11">
    <source>
        <dbReference type="PROSITE-ProRule" id="PRU00812"/>
    </source>
</evidence>
<dbReference type="OrthoDB" id="2590500at2759"/>
<reference evidence="15" key="1">
    <citation type="submission" date="2022-12" db="EMBL/GenBank/DDBJ databases">
        <authorList>
            <person name="Petersen C."/>
        </authorList>
    </citation>
    <scope>NUCLEOTIDE SEQUENCE</scope>
    <source>
        <strain evidence="15">IBT 29677</strain>
    </source>
</reference>
<dbReference type="RefSeq" id="XP_056492361.1">
    <property type="nucleotide sequence ID" value="XM_056626566.1"/>
</dbReference>
<evidence type="ECO:0000256" key="5">
    <source>
        <dbReference type="ARBA" id="ARBA00022801"/>
    </source>
</evidence>
<feature type="compositionally biased region" description="Low complexity" evidence="13">
    <location>
        <begin position="209"/>
        <end position="229"/>
    </location>
</feature>
<evidence type="ECO:0000256" key="6">
    <source>
        <dbReference type="ARBA" id="ARBA00022833"/>
    </source>
</evidence>
<evidence type="ECO:0000256" key="4">
    <source>
        <dbReference type="ARBA" id="ARBA00022771"/>
    </source>
</evidence>
<keyword evidence="4 12" id="KW-0863">Zinc-finger</keyword>
<dbReference type="EC" id="3.1.3.16" evidence="12"/>
<evidence type="ECO:0000313" key="16">
    <source>
        <dbReference type="Proteomes" id="UP001147747"/>
    </source>
</evidence>
<evidence type="ECO:0000256" key="8">
    <source>
        <dbReference type="ARBA" id="ARBA00023242"/>
    </source>
</evidence>
<keyword evidence="5 12" id="KW-0378">Hydrolase</keyword>
<evidence type="ECO:0000259" key="14">
    <source>
        <dbReference type="PROSITE" id="PS51479"/>
    </source>
</evidence>
<dbReference type="PANTHER" id="PTHR14732:SF0">
    <property type="entry name" value="RNA POLYMERASE II SUBUNIT B1 CTD PHOSPHATASE RPAP2-RELATED"/>
    <property type="match status" value="1"/>
</dbReference>
<proteinExistence type="inferred from homology"/>
<dbReference type="Pfam" id="PF04181">
    <property type="entry name" value="RPAP2_Rtr1"/>
    <property type="match status" value="1"/>
</dbReference>
<evidence type="ECO:0000256" key="12">
    <source>
        <dbReference type="RuleBase" id="RU367080"/>
    </source>
</evidence>
<keyword evidence="3 12" id="KW-0479">Metal-binding</keyword>
<feature type="domain" description="RTR1-type" evidence="14">
    <location>
        <begin position="83"/>
        <end position="180"/>
    </location>
</feature>
<feature type="region of interest" description="Disordered" evidence="13">
    <location>
        <begin position="196"/>
        <end position="230"/>
    </location>
</feature>
<gene>
    <name evidence="15" type="ORF">N7509_001929</name>
</gene>
<evidence type="ECO:0000256" key="7">
    <source>
        <dbReference type="ARBA" id="ARBA00022912"/>
    </source>
</evidence>
<keyword evidence="16" id="KW-1185">Reference proteome</keyword>
<feature type="region of interest" description="Disordered" evidence="13">
    <location>
        <begin position="262"/>
        <end position="320"/>
    </location>
</feature>
<dbReference type="GeneID" id="81365546"/>
<organism evidence="15 16">
    <name type="scientific">Penicillium cosmopolitanum</name>
    <dbReference type="NCBI Taxonomy" id="1131564"/>
    <lineage>
        <taxon>Eukaryota</taxon>
        <taxon>Fungi</taxon>
        <taxon>Dikarya</taxon>
        <taxon>Ascomycota</taxon>
        <taxon>Pezizomycotina</taxon>
        <taxon>Eurotiomycetes</taxon>
        <taxon>Eurotiomycetidae</taxon>
        <taxon>Eurotiales</taxon>
        <taxon>Aspergillaceae</taxon>
        <taxon>Penicillium</taxon>
    </lineage>
</organism>
<evidence type="ECO:0000256" key="9">
    <source>
        <dbReference type="ARBA" id="ARBA00047761"/>
    </source>
</evidence>
<dbReference type="AlphaFoldDB" id="A0A9X0BCW7"/>
<comment type="caution">
    <text evidence="15">The sequence shown here is derived from an EMBL/GenBank/DDBJ whole genome shotgun (WGS) entry which is preliminary data.</text>
</comment>
<comment type="similarity">
    <text evidence="2 11 12">Belongs to the RPAP2 family.</text>
</comment>
<comment type="catalytic activity">
    <reaction evidence="10 12">
        <text>O-phospho-L-threonyl-[protein] + H2O = L-threonyl-[protein] + phosphate</text>
        <dbReference type="Rhea" id="RHEA:47004"/>
        <dbReference type="Rhea" id="RHEA-COMP:11060"/>
        <dbReference type="Rhea" id="RHEA-COMP:11605"/>
        <dbReference type="ChEBI" id="CHEBI:15377"/>
        <dbReference type="ChEBI" id="CHEBI:30013"/>
        <dbReference type="ChEBI" id="CHEBI:43474"/>
        <dbReference type="ChEBI" id="CHEBI:61977"/>
        <dbReference type="EC" id="3.1.3.16"/>
    </reaction>
</comment>
<reference evidence="15" key="2">
    <citation type="journal article" date="2023" name="IMA Fungus">
        <title>Comparative genomic study of the Penicillium genus elucidates a diverse pangenome and 15 lateral gene transfer events.</title>
        <authorList>
            <person name="Petersen C."/>
            <person name="Sorensen T."/>
            <person name="Nielsen M.R."/>
            <person name="Sondergaard T.E."/>
            <person name="Sorensen J.L."/>
            <person name="Fitzpatrick D.A."/>
            <person name="Frisvad J.C."/>
            <person name="Nielsen K.L."/>
        </authorList>
    </citation>
    <scope>NUCLEOTIDE SEQUENCE</scope>
    <source>
        <strain evidence="15">IBT 29677</strain>
    </source>
</reference>
<dbReference type="InterPro" id="IPR007308">
    <property type="entry name" value="Rtr1/RPAP2_dom"/>
</dbReference>
<keyword evidence="7 12" id="KW-0904">Protein phosphatase</keyword>
<dbReference type="GO" id="GO:0008270">
    <property type="term" value="F:zinc ion binding"/>
    <property type="evidence" value="ECO:0007669"/>
    <property type="project" value="UniProtKB-KW"/>
</dbReference>
<keyword evidence="6 12" id="KW-0862">Zinc</keyword>
<evidence type="ECO:0000256" key="10">
    <source>
        <dbReference type="ARBA" id="ARBA00048336"/>
    </source>
</evidence>
<comment type="function">
    <text evidence="12">Putative RNA polymerase II subunit B1 C-terminal domain (CTD) phosphatase involved in RNA polymerase II transcription regulation.</text>
</comment>
<feature type="compositionally biased region" description="Basic residues" evidence="13">
    <location>
        <begin position="198"/>
        <end position="208"/>
    </location>
</feature>
<dbReference type="GO" id="GO:0005737">
    <property type="term" value="C:cytoplasm"/>
    <property type="evidence" value="ECO:0007669"/>
    <property type="project" value="TreeGrafter"/>
</dbReference>
<dbReference type="GO" id="GO:0008420">
    <property type="term" value="F:RNA polymerase II CTD heptapeptide repeat phosphatase activity"/>
    <property type="evidence" value="ECO:0007669"/>
    <property type="project" value="UniProtKB-UniRule"/>
</dbReference>
<dbReference type="PROSITE" id="PS51479">
    <property type="entry name" value="ZF_RTR1"/>
    <property type="match status" value="1"/>
</dbReference>
<dbReference type="InterPro" id="IPR039693">
    <property type="entry name" value="Rtr1/RPAP2"/>
</dbReference>
<feature type="compositionally biased region" description="Basic and acidic residues" evidence="13">
    <location>
        <begin position="311"/>
        <end position="320"/>
    </location>
</feature>
<keyword evidence="8 12" id="KW-0539">Nucleus</keyword>
<evidence type="ECO:0000256" key="3">
    <source>
        <dbReference type="ARBA" id="ARBA00022723"/>
    </source>
</evidence>
<name>A0A9X0BCW7_9EURO</name>
<dbReference type="PANTHER" id="PTHR14732">
    <property type="entry name" value="RNA POLYMERASE II SUBUNIT B1 CTD PHOSPHATASE RPAP2-RELATED"/>
    <property type="match status" value="1"/>
</dbReference>
<evidence type="ECO:0000313" key="15">
    <source>
        <dbReference type="EMBL" id="KAJ5408046.1"/>
    </source>
</evidence>
<evidence type="ECO:0000256" key="2">
    <source>
        <dbReference type="ARBA" id="ARBA00005676"/>
    </source>
</evidence>